<dbReference type="GO" id="GO:0016301">
    <property type="term" value="F:kinase activity"/>
    <property type="evidence" value="ECO:0007669"/>
    <property type="project" value="UniProtKB-KW"/>
</dbReference>
<evidence type="ECO:0000313" key="1">
    <source>
        <dbReference type="EMBL" id="AQK83344.1"/>
    </source>
</evidence>
<reference evidence="1" key="1">
    <citation type="submission" date="2015-12" db="EMBL/GenBank/DDBJ databases">
        <title>Update maize B73 reference genome by single molecule sequencing technologies.</title>
        <authorList>
            <consortium name="Maize Genome Sequencing Project"/>
            <person name="Ware D."/>
        </authorList>
    </citation>
    <scope>NUCLEOTIDE SEQUENCE</scope>
    <source>
        <tissue evidence="1">Seedling</tissue>
    </source>
</reference>
<proteinExistence type="predicted"/>
<keyword evidence="1" id="KW-0808">Transferase</keyword>
<sequence length="146" mass="16727">MSFLDVDRRPKSTSQMNVTFSTRTSYRSNLILPFFLWWDQSDTKWPRTADDDDDMATIAALRLLTVSLTMELHHRELGVWRTELLVVKRFLGALLVLASIDYCDNHVRFGYEALELRNGGSDYFGKGVLKSEGIILALFAMHSHSP</sequence>
<name>A0A1D6LVQ6_MAIZE</name>
<gene>
    <name evidence="1" type="ORF">ZEAMMB73_Zm00001d037223</name>
</gene>
<dbReference type="AlphaFoldDB" id="A0A1D6LVQ6"/>
<keyword evidence="1" id="KW-0418">Kinase</keyword>
<accession>A0A1D6LVQ6</accession>
<protein>
    <submittedName>
        <fullName evidence="1">Putative 1-phosphatidylinositol-3-phosphate 5-kinase FAB1D</fullName>
    </submittedName>
</protein>
<organism evidence="1">
    <name type="scientific">Zea mays</name>
    <name type="common">Maize</name>
    <dbReference type="NCBI Taxonomy" id="4577"/>
    <lineage>
        <taxon>Eukaryota</taxon>
        <taxon>Viridiplantae</taxon>
        <taxon>Streptophyta</taxon>
        <taxon>Embryophyta</taxon>
        <taxon>Tracheophyta</taxon>
        <taxon>Spermatophyta</taxon>
        <taxon>Magnoliopsida</taxon>
        <taxon>Liliopsida</taxon>
        <taxon>Poales</taxon>
        <taxon>Poaceae</taxon>
        <taxon>PACMAD clade</taxon>
        <taxon>Panicoideae</taxon>
        <taxon>Andropogonodae</taxon>
        <taxon>Andropogoneae</taxon>
        <taxon>Tripsacinae</taxon>
        <taxon>Zea</taxon>
    </lineage>
</organism>
<dbReference type="EMBL" id="CM000782">
    <property type="protein sequence ID" value="AQK83344.1"/>
    <property type="molecule type" value="Genomic_DNA"/>
</dbReference>